<dbReference type="InterPro" id="IPR040044">
    <property type="entry name" value="SRR1L"/>
</dbReference>
<dbReference type="EMBL" id="AM475244">
    <property type="protein sequence ID" value="CAN83702.1"/>
    <property type="molecule type" value="Genomic_DNA"/>
</dbReference>
<dbReference type="PANTHER" id="PTHR28626:SF3">
    <property type="entry name" value="SRR1-LIKE PROTEIN"/>
    <property type="match status" value="1"/>
</dbReference>
<evidence type="ECO:0000313" key="3">
    <source>
        <dbReference type="EMBL" id="CAN83702.1"/>
    </source>
</evidence>
<name>A5BXZ8_VITVI</name>
<evidence type="ECO:0000259" key="2">
    <source>
        <dbReference type="Pfam" id="PF07985"/>
    </source>
</evidence>
<gene>
    <name evidence="3" type="ORF">VITISV_009749</name>
</gene>
<accession>A5BXZ8</accession>
<sequence>MAASAKTITLDSANIISVWTVVLPRRADFERDHHRETKLMQKIQICIEKLENSTFYHVLLDQVQTPHMLEAFFRVLGSELKMQMVVYGIGSIESYEPPQLQLSLAILLKRKFSWIGDIEVLDPILSVTELVCWKPWVVLFYQLMSKVGNKLQSLHRSSCHTVRQSYTIIFFRQIGEQSHASEFRSSTHVNSSRHILAVRKFTCEFAMKTVSDDYFGAFHDSSWHFFSLVA</sequence>
<comment type="similarity">
    <text evidence="1">Belongs to the SRR1 family.</text>
</comment>
<reference evidence="3" key="1">
    <citation type="journal article" date="2007" name="PLoS ONE">
        <title>The first genome sequence of an elite grapevine cultivar (Pinot noir Vitis vinifera L.): coping with a highly heterozygous genome.</title>
        <authorList>
            <person name="Velasco R."/>
            <person name="Zharkikh A."/>
            <person name="Troggio M."/>
            <person name="Cartwright D.A."/>
            <person name="Cestaro A."/>
            <person name="Pruss D."/>
            <person name="Pindo M."/>
            <person name="FitzGerald L.M."/>
            <person name="Vezzulli S."/>
            <person name="Reid J."/>
            <person name="Malacarne G."/>
            <person name="Iliev D."/>
            <person name="Coppola G."/>
            <person name="Wardell B."/>
            <person name="Micheletti D."/>
            <person name="Macalma T."/>
            <person name="Facci M."/>
            <person name="Mitchell J.T."/>
            <person name="Perazzolli M."/>
            <person name="Eldredge G."/>
            <person name="Gatto P."/>
            <person name="Oyzerski R."/>
            <person name="Moretto M."/>
            <person name="Gutin N."/>
            <person name="Stefanini M."/>
            <person name="Chen Y."/>
            <person name="Segala C."/>
            <person name="Davenport C."/>
            <person name="Dematte L."/>
            <person name="Mraz A."/>
            <person name="Battilana J."/>
            <person name="Stormo K."/>
            <person name="Costa F."/>
            <person name="Tao Q."/>
            <person name="Si-Ammour A."/>
            <person name="Harkins T."/>
            <person name="Lackey A."/>
            <person name="Perbost C."/>
            <person name="Taillon B."/>
            <person name="Stella A."/>
            <person name="Solovyev V."/>
            <person name="Fawcett J.A."/>
            <person name="Sterck L."/>
            <person name="Vandepoele K."/>
            <person name="Grando S.M."/>
            <person name="Toppo S."/>
            <person name="Moser C."/>
            <person name="Lanchbury J."/>
            <person name="Bogden R."/>
            <person name="Skolnick M."/>
            <person name="Sgaramella V."/>
            <person name="Bhatnagar S.K."/>
            <person name="Fontana P."/>
            <person name="Gutin A."/>
            <person name="Van de Peer Y."/>
            <person name="Salamini F."/>
            <person name="Viola R."/>
        </authorList>
    </citation>
    <scope>NUCLEOTIDE SEQUENCE</scope>
</reference>
<feature type="domain" description="SRR1-like" evidence="2">
    <location>
        <begin position="78"/>
        <end position="130"/>
    </location>
</feature>
<dbReference type="PANTHER" id="PTHR28626">
    <property type="entry name" value="SRR1-LIKE PROTEIN"/>
    <property type="match status" value="1"/>
</dbReference>
<dbReference type="InterPro" id="IPR012942">
    <property type="entry name" value="SRR1-like"/>
</dbReference>
<dbReference type="Pfam" id="PF07985">
    <property type="entry name" value="SRR1"/>
    <property type="match status" value="1"/>
</dbReference>
<evidence type="ECO:0000256" key="1">
    <source>
        <dbReference type="ARBA" id="ARBA00009856"/>
    </source>
</evidence>
<dbReference type="AlphaFoldDB" id="A5BXZ8"/>
<protein>
    <recommendedName>
        <fullName evidence="2">SRR1-like domain-containing protein</fullName>
    </recommendedName>
</protein>
<organism evidence="3">
    <name type="scientific">Vitis vinifera</name>
    <name type="common">Grape</name>
    <dbReference type="NCBI Taxonomy" id="29760"/>
    <lineage>
        <taxon>Eukaryota</taxon>
        <taxon>Viridiplantae</taxon>
        <taxon>Streptophyta</taxon>
        <taxon>Embryophyta</taxon>
        <taxon>Tracheophyta</taxon>
        <taxon>Spermatophyta</taxon>
        <taxon>Magnoliopsida</taxon>
        <taxon>eudicotyledons</taxon>
        <taxon>Gunneridae</taxon>
        <taxon>Pentapetalae</taxon>
        <taxon>rosids</taxon>
        <taxon>Vitales</taxon>
        <taxon>Vitaceae</taxon>
        <taxon>Viteae</taxon>
        <taxon>Vitis</taxon>
    </lineage>
</organism>
<proteinExistence type="inferred from homology"/>